<dbReference type="NCBIfam" id="NF009150">
    <property type="entry name" value="PRK12497.1-3"/>
    <property type="match status" value="1"/>
</dbReference>
<dbReference type="SUPFAM" id="SSF52980">
    <property type="entry name" value="Restriction endonuclease-like"/>
    <property type="match status" value="1"/>
</dbReference>
<dbReference type="PANTHER" id="PTHR34039:SF1">
    <property type="entry name" value="UPF0102 PROTEIN YRAN"/>
    <property type="match status" value="1"/>
</dbReference>
<sequence length="118" mass="13210">MSRLRTAQQLTGQAGEEQALEYLLSQGFRLVERNFHCRGGEIDLIVQKDGMLLFVEVRKRASGQFGGAAASVIPAKQARLKKAAQFYLQRYADPPPCRFDVIAIDGNQLNWITNAIEE</sequence>
<dbReference type="InterPro" id="IPR003509">
    <property type="entry name" value="UPF0102_YraN-like"/>
</dbReference>
<dbReference type="RefSeq" id="WP_338435040.1">
    <property type="nucleotide sequence ID" value="NZ_JAUYVH010000001.1"/>
</dbReference>
<evidence type="ECO:0000256" key="2">
    <source>
        <dbReference type="HAMAP-Rule" id="MF_00048"/>
    </source>
</evidence>
<dbReference type="Pfam" id="PF02021">
    <property type="entry name" value="UPF0102"/>
    <property type="match status" value="1"/>
</dbReference>
<name>A0ABU1BJL5_9BURK</name>
<dbReference type="InterPro" id="IPR011856">
    <property type="entry name" value="tRNA_endonuc-like_dom_sf"/>
</dbReference>
<accession>A0ABU1BJL5</accession>
<protein>
    <recommendedName>
        <fullName evidence="2">UPF0102 protein Q8A64_02095</fullName>
    </recommendedName>
</protein>
<dbReference type="Proteomes" id="UP001225596">
    <property type="component" value="Unassembled WGS sequence"/>
</dbReference>
<reference evidence="3 4" key="1">
    <citation type="submission" date="2023-08" db="EMBL/GenBank/DDBJ databases">
        <title>Oxalobacteraceae gen .nov., isolated from river sludge outside the plant.</title>
        <authorList>
            <person name="Zhao S.Y."/>
        </authorList>
    </citation>
    <scope>NUCLEOTIDE SEQUENCE [LARGE SCALE GENOMIC DNA]</scope>
    <source>
        <strain evidence="3 4">R-40</strain>
    </source>
</reference>
<evidence type="ECO:0000256" key="1">
    <source>
        <dbReference type="ARBA" id="ARBA00006738"/>
    </source>
</evidence>
<dbReference type="EMBL" id="JAUYVH010000001">
    <property type="protein sequence ID" value="MDQ9169195.1"/>
    <property type="molecule type" value="Genomic_DNA"/>
</dbReference>
<dbReference type="NCBIfam" id="TIGR00252">
    <property type="entry name" value="YraN family protein"/>
    <property type="match status" value="1"/>
</dbReference>
<comment type="similarity">
    <text evidence="1 2">Belongs to the UPF0102 family.</text>
</comment>
<organism evidence="3 4">
    <name type="scientific">Keguizhuia sedimenti</name>
    <dbReference type="NCBI Taxonomy" id="3064264"/>
    <lineage>
        <taxon>Bacteria</taxon>
        <taxon>Pseudomonadati</taxon>
        <taxon>Pseudomonadota</taxon>
        <taxon>Betaproteobacteria</taxon>
        <taxon>Burkholderiales</taxon>
        <taxon>Oxalobacteraceae</taxon>
        <taxon>Keguizhuia</taxon>
    </lineage>
</organism>
<dbReference type="HAMAP" id="MF_00048">
    <property type="entry name" value="UPF0102"/>
    <property type="match status" value="1"/>
</dbReference>
<comment type="caution">
    <text evidence="3">The sequence shown here is derived from an EMBL/GenBank/DDBJ whole genome shotgun (WGS) entry which is preliminary data.</text>
</comment>
<gene>
    <name evidence="3" type="ORF">Q8A64_02095</name>
</gene>
<dbReference type="Gene3D" id="3.40.1350.10">
    <property type="match status" value="1"/>
</dbReference>
<evidence type="ECO:0000313" key="4">
    <source>
        <dbReference type="Proteomes" id="UP001225596"/>
    </source>
</evidence>
<evidence type="ECO:0000313" key="3">
    <source>
        <dbReference type="EMBL" id="MDQ9169195.1"/>
    </source>
</evidence>
<keyword evidence="4" id="KW-1185">Reference proteome</keyword>
<dbReference type="InterPro" id="IPR011335">
    <property type="entry name" value="Restrct_endonuc-II-like"/>
</dbReference>
<dbReference type="PANTHER" id="PTHR34039">
    <property type="entry name" value="UPF0102 PROTEIN YRAN"/>
    <property type="match status" value="1"/>
</dbReference>
<proteinExistence type="inferred from homology"/>